<dbReference type="PANTHER" id="PTHR43591:SF24">
    <property type="entry name" value="2-METHOXY-6-POLYPRENYL-1,4-BENZOQUINOL METHYLASE, MITOCHONDRIAL"/>
    <property type="match status" value="1"/>
</dbReference>
<evidence type="ECO:0000259" key="9">
    <source>
        <dbReference type="Pfam" id="PF08241"/>
    </source>
</evidence>
<dbReference type="Gene3D" id="3.40.50.150">
    <property type="entry name" value="Vaccinia Virus protein VP39"/>
    <property type="match status" value="1"/>
</dbReference>
<comment type="catalytic activity">
    <reaction evidence="1 8">
        <text>malonyl-[ACP] + S-adenosyl-L-methionine = malonyl-[ACP] methyl ester + S-adenosyl-L-homocysteine</text>
        <dbReference type="Rhea" id="RHEA:17105"/>
        <dbReference type="Rhea" id="RHEA-COMP:9623"/>
        <dbReference type="Rhea" id="RHEA-COMP:9954"/>
        <dbReference type="ChEBI" id="CHEBI:57856"/>
        <dbReference type="ChEBI" id="CHEBI:59789"/>
        <dbReference type="ChEBI" id="CHEBI:78449"/>
        <dbReference type="ChEBI" id="CHEBI:78845"/>
        <dbReference type="EC" id="2.1.1.197"/>
    </reaction>
</comment>
<dbReference type="InterPro" id="IPR029063">
    <property type="entry name" value="SAM-dependent_MTases_sf"/>
</dbReference>
<dbReference type="HAMAP" id="MF_00835">
    <property type="entry name" value="BioC"/>
    <property type="match status" value="1"/>
</dbReference>
<dbReference type="SUPFAM" id="SSF53335">
    <property type="entry name" value="S-adenosyl-L-methionine-dependent methyltransferases"/>
    <property type="match status" value="1"/>
</dbReference>
<keyword evidence="6 8" id="KW-0949">S-adenosyl-L-methionine</keyword>
<dbReference type="InterPro" id="IPR011814">
    <property type="entry name" value="BioC"/>
</dbReference>
<dbReference type="EC" id="2.1.1.197" evidence="3 8"/>
<dbReference type="NCBIfam" id="TIGR02072">
    <property type="entry name" value="BioC"/>
    <property type="match status" value="1"/>
</dbReference>
<dbReference type="UniPathway" id="UPA00078"/>
<comment type="similarity">
    <text evidence="8">Belongs to the methyltransferase superfamily.</text>
</comment>
<proteinExistence type="inferred from homology"/>
<keyword evidence="5 8" id="KW-0808">Transferase</keyword>
<gene>
    <name evidence="8 10" type="primary">bioC</name>
    <name evidence="10" type="ORF">CRM76_08740</name>
</gene>
<organism evidence="10 11">
    <name type="scientific">Edwardsiella tarda</name>
    <dbReference type="NCBI Taxonomy" id="636"/>
    <lineage>
        <taxon>Bacteria</taxon>
        <taxon>Pseudomonadati</taxon>
        <taxon>Pseudomonadota</taxon>
        <taxon>Gammaproteobacteria</taxon>
        <taxon>Enterobacterales</taxon>
        <taxon>Hafniaceae</taxon>
        <taxon>Edwardsiella</taxon>
    </lineage>
</organism>
<comment type="caution">
    <text evidence="10">The sequence shown here is derived from an EMBL/GenBank/DDBJ whole genome shotgun (WGS) entry which is preliminary data.</text>
</comment>
<evidence type="ECO:0000256" key="4">
    <source>
        <dbReference type="ARBA" id="ARBA00022603"/>
    </source>
</evidence>
<dbReference type="GO" id="GO:0032259">
    <property type="term" value="P:methylation"/>
    <property type="evidence" value="ECO:0007669"/>
    <property type="project" value="UniProtKB-KW"/>
</dbReference>
<dbReference type="EMBL" id="PDDV01000013">
    <property type="protein sequence ID" value="PEH71996.1"/>
    <property type="molecule type" value="Genomic_DNA"/>
</dbReference>
<dbReference type="Pfam" id="PF08241">
    <property type="entry name" value="Methyltransf_11"/>
    <property type="match status" value="1"/>
</dbReference>
<dbReference type="OrthoDB" id="9760689at2"/>
<reference evidence="11" key="1">
    <citation type="submission" date="2017-09" db="EMBL/GenBank/DDBJ databases">
        <title>FDA dAtabase for Regulatory Grade micrObial Sequences (FDA-ARGOS): Supporting development and validation of Infectious Disease Dx tests.</title>
        <authorList>
            <person name="Goldberg B."/>
            <person name="Campos J."/>
            <person name="Tallon L."/>
            <person name="Sadzewicz L."/>
            <person name="Ott S."/>
            <person name="Zhao X."/>
            <person name="Nagaraj S."/>
            <person name="Vavikolanu K."/>
            <person name="Aluvathingal J."/>
            <person name="Nadendla S."/>
            <person name="Geyer C."/>
            <person name="Sichtig H."/>
        </authorList>
    </citation>
    <scope>NUCLEOTIDE SEQUENCE [LARGE SCALE GENOMIC DNA]</scope>
    <source>
        <strain evidence="11">FDAARGOS_370</strain>
    </source>
</reference>
<dbReference type="InterPro" id="IPR013216">
    <property type="entry name" value="Methyltransf_11"/>
</dbReference>
<sequence>MTLTHEWVNKPAVAAAFSRAAHGYEESAAFQRHSGERLLGLLEGRAEGQTALDVGCGTGYFSRRLTAYDYHVTALDLAPGMLAQARRLDSAQHYLLADMEHLPLADECVDLCFCNLAIQWCASLPRALGELMRVTRPGGRVLFTTLAAGSLQELDSAWRQVDGRQHVNRFLRHEQIAAACAPYRHCLTMHTLRYHFPDVMALMRSLKGIGATHLHAGRSGGLNGRQHLARLAQCYPREAQGVALSYQLVVGELTRD</sequence>
<dbReference type="STRING" id="636.AAW15_04460"/>
<dbReference type="Proteomes" id="UP000219788">
    <property type="component" value="Unassembled WGS sequence"/>
</dbReference>
<dbReference type="CDD" id="cd02440">
    <property type="entry name" value="AdoMet_MTases"/>
    <property type="match status" value="1"/>
</dbReference>
<name>A0A2A7U0R5_EDWTA</name>
<feature type="domain" description="Methyltransferase type 11" evidence="9">
    <location>
        <begin position="52"/>
        <end position="143"/>
    </location>
</feature>
<protein>
    <recommendedName>
        <fullName evidence="3 8">Malonyl-[acyl-carrier protein] O-methyltransferase</fullName>
        <shortName evidence="8">Malonyl-ACP O-methyltransferase</shortName>
        <ecNumber evidence="3 8">2.1.1.197</ecNumber>
    </recommendedName>
    <alternativeName>
        <fullName evidence="8">Biotin synthesis protein BioC</fullName>
    </alternativeName>
</protein>
<evidence type="ECO:0000256" key="6">
    <source>
        <dbReference type="ARBA" id="ARBA00022691"/>
    </source>
</evidence>
<keyword evidence="4 8" id="KW-0489">Methyltransferase</keyword>
<evidence type="ECO:0000313" key="10">
    <source>
        <dbReference type="EMBL" id="PEH71996.1"/>
    </source>
</evidence>
<dbReference type="RefSeq" id="WP_098142965.1">
    <property type="nucleotide sequence ID" value="NZ_AP028090.1"/>
</dbReference>
<dbReference type="AlphaFoldDB" id="A0A2A7U0R5"/>
<dbReference type="PANTHER" id="PTHR43591">
    <property type="entry name" value="METHYLTRANSFERASE"/>
    <property type="match status" value="1"/>
</dbReference>
<dbReference type="GO" id="GO:0102130">
    <property type="term" value="F:malonyl-CoA methyltransferase activity"/>
    <property type="evidence" value="ECO:0007669"/>
    <property type="project" value="UniProtKB-EC"/>
</dbReference>
<dbReference type="GO" id="GO:0010340">
    <property type="term" value="F:carboxyl-O-methyltransferase activity"/>
    <property type="evidence" value="ECO:0007669"/>
    <property type="project" value="UniProtKB-UniRule"/>
</dbReference>
<evidence type="ECO:0000313" key="11">
    <source>
        <dbReference type="Proteomes" id="UP000219788"/>
    </source>
</evidence>
<evidence type="ECO:0000256" key="8">
    <source>
        <dbReference type="HAMAP-Rule" id="MF_00835"/>
    </source>
</evidence>
<evidence type="ECO:0000256" key="2">
    <source>
        <dbReference type="ARBA" id="ARBA00004746"/>
    </source>
</evidence>
<accession>A0A2A7U0R5</accession>
<comment type="pathway">
    <text evidence="2 8">Cofactor biosynthesis; biotin biosynthesis.</text>
</comment>
<dbReference type="GO" id="GO:0008757">
    <property type="term" value="F:S-adenosylmethionine-dependent methyltransferase activity"/>
    <property type="evidence" value="ECO:0007669"/>
    <property type="project" value="InterPro"/>
</dbReference>
<evidence type="ECO:0000256" key="7">
    <source>
        <dbReference type="ARBA" id="ARBA00022756"/>
    </source>
</evidence>
<dbReference type="GO" id="GO:0009102">
    <property type="term" value="P:biotin biosynthetic process"/>
    <property type="evidence" value="ECO:0007669"/>
    <property type="project" value="UniProtKB-UniRule"/>
</dbReference>
<evidence type="ECO:0000256" key="1">
    <source>
        <dbReference type="ARBA" id="ARBA00000852"/>
    </source>
</evidence>
<evidence type="ECO:0000256" key="3">
    <source>
        <dbReference type="ARBA" id="ARBA00012327"/>
    </source>
</evidence>
<comment type="function">
    <text evidence="8">Converts the free carboxyl group of a malonyl-thioester to its methyl ester by transfer of a methyl group from S-adenosyl-L-methionine (SAM). It allows to synthesize pimeloyl-ACP via the fatty acid synthetic pathway.</text>
</comment>
<evidence type="ECO:0000256" key="5">
    <source>
        <dbReference type="ARBA" id="ARBA00022679"/>
    </source>
</evidence>
<keyword evidence="7 8" id="KW-0093">Biotin biosynthesis</keyword>